<name>A0ABY6CP18_9BACT</name>
<dbReference type="EMBL" id="CP106679">
    <property type="protein sequence ID" value="UXP31499.1"/>
    <property type="molecule type" value="Genomic_DNA"/>
</dbReference>
<reference evidence="4" key="1">
    <citation type="submission" date="2022-09" db="EMBL/GenBank/DDBJ databases">
        <title>Comparative genomics and taxonomic characterization of three novel marine species of genus Reichenbachiella exhibiting antioxidant and polysaccharide degradation activities.</title>
        <authorList>
            <person name="Muhammad N."/>
            <person name="Lee Y.-J."/>
            <person name="Ko J."/>
            <person name="Kim S.-G."/>
        </authorList>
    </citation>
    <scope>NUCLEOTIDE SEQUENCE</scope>
    <source>
        <strain evidence="4">BKB1-1</strain>
    </source>
</reference>
<protein>
    <submittedName>
        <fullName evidence="4">HIRAN domain-containing protein</fullName>
    </submittedName>
</protein>
<keyword evidence="5" id="KW-1185">Reference proteome</keyword>
<dbReference type="Gene3D" id="3.30.70.2330">
    <property type="match status" value="1"/>
</dbReference>
<dbReference type="Proteomes" id="UP001065174">
    <property type="component" value="Chromosome"/>
</dbReference>
<dbReference type="RefSeq" id="WP_262308938.1">
    <property type="nucleotide sequence ID" value="NZ_CP106679.1"/>
</dbReference>
<evidence type="ECO:0000259" key="3">
    <source>
        <dbReference type="SMART" id="SM00910"/>
    </source>
</evidence>
<evidence type="ECO:0000313" key="5">
    <source>
        <dbReference type="Proteomes" id="UP001065174"/>
    </source>
</evidence>
<keyword evidence="2" id="KW-0378">Hydrolase</keyword>
<evidence type="ECO:0000313" key="4">
    <source>
        <dbReference type="EMBL" id="UXP31499.1"/>
    </source>
</evidence>
<organism evidence="4 5">
    <name type="scientific">Reichenbachiella agarivorans</name>
    <dbReference type="NCBI Taxonomy" id="2979464"/>
    <lineage>
        <taxon>Bacteria</taxon>
        <taxon>Pseudomonadati</taxon>
        <taxon>Bacteroidota</taxon>
        <taxon>Cytophagia</taxon>
        <taxon>Cytophagales</taxon>
        <taxon>Reichenbachiellaceae</taxon>
        <taxon>Reichenbachiella</taxon>
    </lineage>
</organism>
<feature type="domain" description="HIRAN" evidence="3">
    <location>
        <begin position="30"/>
        <end position="129"/>
    </location>
</feature>
<gene>
    <name evidence="4" type="ORF">N6H18_14195</name>
</gene>
<evidence type="ECO:0000256" key="2">
    <source>
        <dbReference type="ARBA" id="ARBA00022801"/>
    </source>
</evidence>
<keyword evidence="1" id="KW-0479">Metal-binding</keyword>
<evidence type="ECO:0000256" key="1">
    <source>
        <dbReference type="ARBA" id="ARBA00022723"/>
    </source>
</evidence>
<sequence>MKRSTFIKNLIGLYGLPALPSQMVRQYQKIYLLQCFVRGFQFYEGPKIIQQINQSGLLQLVREPTNQHDNCAIALHFNQRKIGYVPRESNEVLAKLMDANLLSLQAEITHVEPKASTWENVHVAIYALKELSTQESFEQYATLSMLETPEYYTLRHRDDGYIRVHWEEDKYSMEAAQDYYQILVDHSEDDSVYDLIHGSFPHPDDFDQAFQESRILIKKNLEVMDEKIERFAARLDDSWIQIDTILGENSYLVANVDHLAKSPGRIKQFMEVVDKHGEKFYEVIFKE</sequence>
<accession>A0ABY6CP18</accession>
<dbReference type="SMART" id="SM00910">
    <property type="entry name" value="HIRAN"/>
    <property type="match status" value="1"/>
</dbReference>
<dbReference type="InterPro" id="IPR014905">
    <property type="entry name" value="HIRAN"/>
</dbReference>
<proteinExistence type="predicted"/>
<dbReference type="Pfam" id="PF08797">
    <property type="entry name" value="HIRAN"/>
    <property type="match status" value="1"/>
</dbReference>